<dbReference type="Proteomes" id="UP000218807">
    <property type="component" value="Unassembled WGS sequence"/>
</dbReference>
<accession>A0A2A5KSS5</accession>
<dbReference type="InterPro" id="IPR024072">
    <property type="entry name" value="DHFR-like_dom_sf"/>
</dbReference>
<evidence type="ECO:0000313" key="4">
    <source>
        <dbReference type="Proteomes" id="UP000218807"/>
    </source>
</evidence>
<feature type="domain" description="Bacterial bifunctional deaminase-reductase C-terminal" evidence="2">
    <location>
        <begin position="3"/>
        <end position="184"/>
    </location>
</feature>
<dbReference type="GO" id="GO:0009231">
    <property type="term" value="P:riboflavin biosynthetic process"/>
    <property type="evidence" value="ECO:0007669"/>
    <property type="project" value="InterPro"/>
</dbReference>
<reference evidence="3 4" key="1">
    <citation type="submission" date="2017-09" db="EMBL/GenBank/DDBJ databases">
        <title>Comparative genomics of rhizobia isolated from Phaseolus vulgaris in China.</title>
        <authorList>
            <person name="Tong W."/>
        </authorList>
    </citation>
    <scope>NUCLEOTIDE SEQUENCE [LARGE SCALE GENOMIC DNA]</scope>
    <source>
        <strain evidence="3 4">L101</strain>
    </source>
</reference>
<dbReference type="SUPFAM" id="SSF53597">
    <property type="entry name" value="Dihydrofolate reductase-like"/>
    <property type="match status" value="1"/>
</dbReference>
<evidence type="ECO:0000259" key="2">
    <source>
        <dbReference type="Pfam" id="PF01872"/>
    </source>
</evidence>
<keyword evidence="4" id="KW-1185">Reference proteome</keyword>
<feature type="compositionally biased region" description="Basic and acidic residues" evidence="1">
    <location>
        <begin position="211"/>
        <end position="221"/>
    </location>
</feature>
<comment type="caution">
    <text evidence="3">The sequence shown here is derived from an EMBL/GenBank/DDBJ whole genome shotgun (WGS) entry which is preliminary data.</text>
</comment>
<organism evidence="3 4">
    <name type="scientific">Rhizobium sophoriradicis</name>
    <dbReference type="NCBI Taxonomy" id="1535245"/>
    <lineage>
        <taxon>Bacteria</taxon>
        <taxon>Pseudomonadati</taxon>
        <taxon>Pseudomonadota</taxon>
        <taxon>Alphaproteobacteria</taxon>
        <taxon>Hyphomicrobiales</taxon>
        <taxon>Rhizobiaceae</taxon>
        <taxon>Rhizobium/Agrobacterium group</taxon>
        <taxon>Rhizobium</taxon>
    </lineage>
</organism>
<gene>
    <name evidence="3" type="ORF">CPT34_16260</name>
</gene>
<dbReference type="GO" id="GO:0008703">
    <property type="term" value="F:5-amino-6-(5-phosphoribosylamino)uracil reductase activity"/>
    <property type="evidence" value="ECO:0007669"/>
    <property type="project" value="InterPro"/>
</dbReference>
<dbReference type="PANTHER" id="PTHR38011">
    <property type="entry name" value="DIHYDROFOLATE REDUCTASE FAMILY PROTEIN (AFU_ORTHOLOGUE AFUA_8G06820)"/>
    <property type="match status" value="1"/>
</dbReference>
<dbReference type="AlphaFoldDB" id="A0A2A5KSS5"/>
<protein>
    <submittedName>
        <fullName evidence="3">Riboflavin biosynthesis protein RibD</fullName>
    </submittedName>
</protein>
<evidence type="ECO:0000313" key="3">
    <source>
        <dbReference type="EMBL" id="PCK80109.1"/>
    </source>
</evidence>
<dbReference type="Gene3D" id="3.40.430.10">
    <property type="entry name" value="Dihydrofolate Reductase, subunit A"/>
    <property type="match status" value="1"/>
</dbReference>
<dbReference type="Pfam" id="PF01872">
    <property type="entry name" value="RibD_C"/>
    <property type="match status" value="1"/>
</dbReference>
<name>A0A2A5KSS5_9HYPH</name>
<dbReference type="InterPro" id="IPR002734">
    <property type="entry name" value="RibDG_C"/>
</dbReference>
<feature type="region of interest" description="Disordered" evidence="1">
    <location>
        <begin position="199"/>
        <end position="221"/>
    </location>
</feature>
<proteinExistence type="predicted"/>
<dbReference type="PANTHER" id="PTHR38011:SF2">
    <property type="entry name" value="BIFUNCTIONAL DEAMINASE-REDUCTASE DOMAIN PROTEIN"/>
    <property type="match status" value="1"/>
</dbReference>
<dbReference type="EMBL" id="NXDM01000015">
    <property type="protein sequence ID" value="PCK80109.1"/>
    <property type="molecule type" value="Genomic_DNA"/>
</dbReference>
<sequence>MRKLVTAAFVSLDGVMQAPGAPEEDPTGGFKLGGWTVNYWDEPMGEFMDGIFTDPFALLLGRKTYEIFAAHWPFVGQDDPIGKVFNAATKYVATTSQEPLTWENSVLLRGDAAAEIARLKQEDGPDLLTQGSSGLLQALLAHDLIDELRLLTFPLILGPGKRLFGTGATPAALKLTASSVSTTGVTMSVYQRAGEVKPGSFAMQDPSQAELARRERMKREG</sequence>
<dbReference type="RefSeq" id="WP_096763397.1">
    <property type="nucleotide sequence ID" value="NZ_NXDM01000015.1"/>
</dbReference>
<dbReference type="InterPro" id="IPR050765">
    <property type="entry name" value="Riboflavin_Biosynth_HTPR"/>
</dbReference>
<evidence type="ECO:0000256" key="1">
    <source>
        <dbReference type="SAM" id="MobiDB-lite"/>
    </source>
</evidence>